<name>R9QRW6_9APIC</name>
<dbReference type="AlphaFoldDB" id="R9QRW6"/>
<evidence type="ECO:0000313" key="1">
    <source>
        <dbReference type="EMBL" id="AFY09910.1"/>
    </source>
</evidence>
<proteinExistence type="evidence at transcript level"/>
<dbReference type="EMBL" id="JX091083">
    <property type="protein sequence ID" value="AFY09910.1"/>
    <property type="molecule type" value="mRNA"/>
</dbReference>
<reference evidence="1" key="1">
    <citation type="submission" date="2012-05" db="EMBL/GenBank/DDBJ databases">
        <title>cDNA expression library construction of Babesia motasi and immunoscreening.</title>
        <authorList>
            <person name="Guan G."/>
            <person name="Luo J."/>
            <person name="Yin H."/>
            <person name="Wang J."/>
        </authorList>
    </citation>
    <scope>NUCLEOTIDE SEQUENCE</scope>
    <source>
        <strain evidence="1">BQ1/Lintan</strain>
    </source>
</reference>
<sequence length="211" mass="24200">MIYAVIGKLRQDPFADHLLKVRRSQPPPIREPFPRCESNENSTLTRFLDSCASLVMERLRGAEYDFDAVMDRNFSDNFAEMMPTYTNAENLTSASEDTVSGDYVTEHSDVISEAGNGVPSRGSSAPWTRDEVKLMLKRVMKLGLTKPSTIIARMRRLHCDIGFSFEDLLWLGRTRPQLFRLGWCKNDYGYFALLIFRIVSLQLYEYTGSFI</sequence>
<protein>
    <submittedName>
        <fullName evidence="1">Uncharacterized protein</fullName>
    </submittedName>
</protein>
<accession>R9QRW6</accession>
<organism evidence="1">
    <name type="scientific">Babesia sp. BQ1/Lintan</name>
    <dbReference type="NCBI Taxonomy" id="669259"/>
    <lineage>
        <taxon>Eukaryota</taxon>
        <taxon>Sar</taxon>
        <taxon>Alveolata</taxon>
        <taxon>Apicomplexa</taxon>
        <taxon>Aconoidasida</taxon>
        <taxon>Piroplasmida</taxon>
        <taxon>Babesiidae</taxon>
        <taxon>Babesia</taxon>
    </lineage>
</organism>